<evidence type="ECO:0000313" key="2">
    <source>
        <dbReference type="Proteomes" id="UP000664628"/>
    </source>
</evidence>
<keyword evidence="2" id="KW-1185">Reference proteome</keyword>
<comment type="caution">
    <text evidence="1">The sequence shown here is derived from an EMBL/GenBank/DDBJ whole genome shotgun (WGS) entry which is preliminary data.</text>
</comment>
<dbReference type="RefSeq" id="WP_207333189.1">
    <property type="nucleotide sequence ID" value="NZ_JAFMYW010000026.1"/>
</dbReference>
<name>A0ABS3JWG5_9BACT</name>
<reference evidence="1 2" key="1">
    <citation type="submission" date="2021-03" db="EMBL/GenBank/DDBJ databases">
        <title>Fibrella sp. HMF5405 genome sequencing and assembly.</title>
        <authorList>
            <person name="Kang H."/>
            <person name="Kim H."/>
            <person name="Bae S."/>
            <person name="Joh K."/>
        </authorList>
    </citation>
    <scope>NUCLEOTIDE SEQUENCE [LARGE SCALE GENOMIC DNA]</scope>
    <source>
        <strain evidence="1 2">HMF5405</strain>
    </source>
</reference>
<sequence>MPSPHLKPSAANRTVLASQDPDLELVVRRLRTLYAQRLHWQQGKPMSLVIRPFSAVEISLDPLESLVVSSEDPDAHLLSVPLNALIDHYEQVLWLAKIPLPTI</sequence>
<accession>A0ABS3JWG5</accession>
<dbReference type="Proteomes" id="UP000664628">
    <property type="component" value="Unassembled WGS sequence"/>
</dbReference>
<gene>
    <name evidence="1" type="ORF">J2I46_31995</name>
</gene>
<protein>
    <submittedName>
        <fullName evidence="1">Uncharacterized protein</fullName>
    </submittedName>
</protein>
<proteinExistence type="predicted"/>
<dbReference type="EMBL" id="JAFMYW010000026">
    <property type="protein sequence ID" value="MBO0953237.1"/>
    <property type="molecule type" value="Genomic_DNA"/>
</dbReference>
<organism evidence="1 2">
    <name type="scientific">Fibrella forsythiae</name>
    <dbReference type="NCBI Taxonomy" id="2817061"/>
    <lineage>
        <taxon>Bacteria</taxon>
        <taxon>Pseudomonadati</taxon>
        <taxon>Bacteroidota</taxon>
        <taxon>Cytophagia</taxon>
        <taxon>Cytophagales</taxon>
        <taxon>Spirosomataceae</taxon>
        <taxon>Fibrella</taxon>
    </lineage>
</organism>
<evidence type="ECO:0000313" key="1">
    <source>
        <dbReference type="EMBL" id="MBO0953237.1"/>
    </source>
</evidence>